<accession>A0A939TUI2</accession>
<sequence>MYIDPMIGILRYEEDVRRAEERIRMIQALEERQAAERSSARRARRTEPRGLLRALLPHHS</sequence>
<evidence type="ECO:0000256" key="1">
    <source>
        <dbReference type="SAM" id="MobiDB-lite"/>
    </source>
</evidence>
<evidence type="ECO:0000313" key="2">
    <source>
        <dbReference type="EMBL" id="MBO3664064.1"/>
    </source>
</evidence>
<protein>
    <submittedName>
        <fullName evidence="2">Uncharacterized protein</fullName>
    </submittedName>
</protein>
<evidence type="ECO:0000313" key="3">
    <source>
        <dbReference type="Proteomes" id="UP000680132"/>
    </source>
</evidence>
<gene>
    <name evidence="2" type="ORF">J5V96_11135</name>
</gene>
<feature type="region of interest" description="Disordered" evidence="1">
    <location>
        <begin position="33"/>
        <end position="60"/>
    </location>
</feature>
<dbReference type="RefSeq" id="WP_208503771.1">
    <property type="nucleotide sequence ID" value="NZ_JAGFOA010000004.1"/>
</dbReference>
<dbReference type="Proteomes" id="UP000680132">
    <property type="component" value="Unassembled WGS sequence"/>
</dbReference>
<feature type="compositionally biased region" description="Basic and acidic residues" evidence="1">
    <location>
        <begin position="33"/>
        <end position="50"/>
    </location>
</feature>
<reference evidence="2" key="1">
    <citation type="submission" date="2021-03" db="EMBL/GenBank/DDBJ databases">
        <title>Microbacterium sp. nov., a novel actinobacterium isolated from cow dung.</title>
        <authorList>
            <person name="Zhang L."/>
        </authorList>
    </citation>
    <scope>NUCLEOTIDE SEQUENCE</scope>
    <source>
        <strain evidence="2">NEAU-LLB</strain>
    </source>
</reference>
<comment type="caution">
    <text evidence="2">The sequence shown here is derived from an EMBL/GenBank/DDBJ whole genome shotgun (WGS) entry which is preliminary data.</text>
</comment>
<organism evidence="2 3">
    <name type="scientific">Microbacterium stercoris</name>
    <dbReference type="NCBI Taxonomy" id="2820289"/>
    <lineage>
        <taxon>Bacteria</taxon>
        <taxon>Bacillati</taxon>
        <taxon>Actinomycetota</taxon>
        <taxon>Actinomycetes</taxon>
        <taxon>Micrococcales</taxon>
        <taxon>Microbacteriaceae</taxon>
        <taxon>Microbacterium</taxon>
    </lineage>
</organism>
<name>A0A939TUI2_9MICO</name>
<dbReference type="EMBL" id="JAGFOA010000004">
    <property type="protein sequence ID" value="MBO3664064.1"/>
    <property type="molecule type" value="Genomic_DNA"/>
</dbReference>
<proteinExistence type="predicted"/>
<keyword evidence="3" id="KW-1185">Reference proteome</keyword>
<dbReference type="AlphaFoldDB" id="A0A939TUI2"/>